<feature type="domain" description="Rieske" evidence="5">
    <location>
        <begin position="4"/>
        <end position="99"/>
    </location>
</feature>
<dbReference type="InterPro" id="IPR036922">
    <property type="entry name" value="Rieske_2Fe-2S_sf"/>
</dbReference>
<comment type="caution">
    <text evidence="6">The sequence shown here is derived from an EMBL/GenBank/DDBJ whole genome shotgun (WGS) entry which is preliminary data.</text>
</comment>
<keyword evidence="2" id="KW-0479">Metal-binding</keyword>
<keyword evidence="4" id="KW-0411">Iron-sulfur</keyword>
<dbReference type="InterPro" id="IPR017941">
    <property type="entry name" value="Rieske_2Fe-2S"/>
</dbReference>
<dbReference type="EMBL" id="PXYV01000001">
    <property type="protein sequence ID" value="PSR24126.1"/>
    <property type="molecule type" value="Genomic_DNA"/>
</dbReference>
<sequence length="104" mass="11342">MPFVRVINLNDVVEGRPVLAVVGETDVALFRIGNDVFAIDDLCSHAQASLSEGEQHGHVIECPRHGGRFDIRTGKAKHFPAFSPVRTFPVKIEGDSVFVDVGDD</sequence>
<evidence type="ECO:0000256" key="4">
    <source>
        <dbReference type="ARBA" id="ARBA00023014"/>
    </source>
</evidence>
<dbReference type="Pfam" id="PF00355">
    <property type="entry name" value="Rieske"/>
    <property type="match status" value="1"/>
</dbReference>
<protein>
    <submittedName>
        <fullName evidence="6">(2Fe-2S)-binding protein</fullName>
    </submittedName>
</protein>
<dbReference type="CDD" id="cd03528">
    <property type="entry name" value="Rieske_RO_ferredoxin"/>
    <property type="match status" value="1"/>
</dbReference>
<organism evidence="6 7">
    <name type="scientific">Sulfobacillus acidophilus</name>
    <dbReference type="NCBI Taxonomy" id="53633"/>
    <lineage>
        <taxon>Bacteria</taxon>
        <taxon>Bacillati</taxon>
        <taxon>Bacillota</taxon>
        <taxon>Clostridia</taxon>
        <taxon>Eubacteriales</taxon>
        <taxon>Clostridiales Family XVII. Incertae Sedis</taxon>
        <taxon>Sulfobacillus</taxon>
    </lineage>
</organism>
<dbReference type="PROSITE" id="PS51296">
    <property type="entry name" value="RIESKE"/>
    <property type="match status" value="1"/>
</dbReference>
<dbReference type="Proteomes" id="UP000241848">
    <property type="component" value="Unassembled WGS sequence"/>
</dbReference>
<evidence type="ECO:0000256" key="1">
    <source>
        <dbReference type="ARBA" id="ARBA00022714"/>
    </source>
</evidence>
<name>A0A2T2WPG7_9FIRM</name>
<dbReference type="GO" id="GO:0051537">
    <property type="term" value="F:2 iron, 2 sulfur cluster binding"/>
    <property type="evidence" value="ECO:0007669"/>
    <property type="project" value="UniProtKB-KW"/>
</dbReference>
<reference evidence="6 7" key="1">
    <citation type="journal article" date="2014" name="BMC Genomics">
        <title>Comparison of environmental and isolate Sulfobacillus genomes reveals diverse carbon, sulfur, nitrogen, and hydrogen metabolisms.</title>
        <authorList>
            <person name="Justice N.B."/>
            <person name="Norman A."/>
            <person name="Brown C.T."/>
            <person name="Singh A."/>
            <person name="Thomas B.C."/>
            <person name="Banfield J.F."/>
        </authorList>
    </citation>
    <scope>NUCLEOTIDE SEQUENCE [LARGE SCALE GENOMIC DNA]</scope>
    <source>
        <strain evidence="6">AMDSBA3</strain>
    </source>
</reference>
<evidence type="ECO:0000256" key="3">
    <source>
        <dbReference type="ARBA" id="ARBA00023004"/>
    </source>
</evidence>
<gene>
    <name evidence="6" type="ORF">C7B45_00495</name>
</gene>
<dbReference type="AlphaFoldDB" id="A0A2T2WPG7"/>
<dbReference type="PANTHER" id="PTHR21496:SF23">
    <property type="entry name" value="3-PHENYLPROPIONATE_CINNAMIC ACID DIOXYGENASE FERREDOXIN SUBUNIT"/>
    <property type="match status" value="1"/>
</dbReference>
<dbReference type="SUPFAM" id="SSF50022">
    <property type="entry name" value="ISP domain"/>
    <property type="match status" value="1"/>
</dbReference>
<evidence type="ECO:0000256" key="2">
    <source>
        <dbReference type="ARBA" id="ARBA00022723"/>
    </source>
</evidence>
<dbReference type="GO" id="GO:0016705">
    <property type="term" value="F:oxidoreductase activity, acting on paired donors, with incorporation or reduction of molecular oxygen"/>
    <property type="evidence" value="ECO:0007669"/>
    <property type="project" value="UniProtKB-ARBA"/>
</dbReference>
<accession>A0A2T2WPG7</accession>
<dbReference type="Gene3D" id="2.102.10.10">
    <property type="entry name" value="Rieske [2Fe-2S] iron-sulphur domain"/>
    <property type="match status" value="1"/>
</dbReference>
<evidence type="ECO:0000313" key="6">
    <source>
        <dbReference type="EMBL" id="PSR24126.1"/>
    </source>
</evidence>
<dbReference type="GO" id="GO:0046872">
    <property type="term" value="F:metal ion binding"/>
    <property type="evidence" value="ECO:0007669"/>
    <property type="project" value="UniProtKB-KW"/>
</dbReference>
<proteinExistence type="predicted"/>
<keyword evidence="3" id="KW-0408">Iron</keyword>
<evidence type="ECO:0000259" key="5">
    <source>
        <dbReference type="PROSITE" id="PS51296"/>
    </source>
</evidence>
<dbReference type="GO" id="GO:0004497">
    <property type="term" value="F:monooxygenase activity"/>
    <property type="evidence" value="ECO:0007669"/>
    <property type="project" value="UniProtKB-ARBA"/>
</dbReference>
<evidence type="ECO:0000313" key="7">
    <source>
        <dbReference type="Proteomes" id="UP000241848"/>
    </source>
</evidence>
<dbReference type="PANTHER" id="PTHR21496">
    <property type="entry name" value="FERREDOXIN-RELATED"/>
    <property type="match status" value="1"/>
</dbReference>
<keyword evidence="1" id="KW-0001">2Fe-2S</keyword>